<dbReference type="AlphaFoldDB" id="A0A2P8D7S9"/>
<gene>
    <name evidence="3" type="ORF">B0I18_102232</name>
</gene>
<dbReference type="Gene3D" id="3.40.50.720">
    <property type="entry name" value="NAD(P)-binding Rossmann-like Domain"/>
    <property type="match status" value="1"/>
</dbReference>
<dbReference type="EMBL" id="PYGD01000002">
    <property type="protein sequence ID" value="PSK93262.1"/>
    <property type="molecule type" value="Genomic_DNA"/>
</dbReference>
<dbReference type="InterPro" id="IPR002347">
    <property type="entry name" value="SDR_fam"/>
</dbReference>
<reference evidence="3 4" key="1">
    <citation type="submission" date="2018-03" db="EMBL/GenBank/DDBJ databases">
        <title>Genomic Encyclopedia of Type Strains, Phase III (KMG-III): the genomes of soil and plant-associated and newly described type strains.</title>
        <authorList>
            <person name="Whitman W."/>
        </authorList>
    </citation>
    <scope>NUCLEOTIDE SEQUENCE [LARGE SCALE GENOMIC DNA]</scope>
    <source>
        <strain evidence="3 4">CGMCC 1.12700</strain>
    </source>
</reference>
<evidence type="ECO:0000313" key="3">
    <source>
        <dbReference type="EMBL" id="PSK93262.1"/>
    </source>
</evidence>
<keyword evidence="2" id="KW-0560">Oxidoreductase</keyword>
<dbReference type="PRINTS" id="PR00081">
    <property type="entry name" value="GDHRDH"/>
</dbReference>
<dbReference type="InterPro" id="IPR036291">
    <property type="entry name" value="NAD(P)-bd_dom_sf"/>
</dbReference>
<comment type="similarity">
    <text evidence="1">Belongs to the short-chain dehydrogenases/reductases (SDR) family.</text>
</comment>
<dbReference type="Proteomes" id="UP000240572">
    <property type="component" value="Unassembled WGS sequence"/>
</dbReference>
<dbReference type="InterPro" id="IPR051122">
    <property type="entry name" value="SDR_DHRS6-like"/>
</dbReference>
<dbReference type="PANTHER" id="PTHR43477:SF1">
    <property type="entry name" value="DIHYDROANTICAPSIN 7-DEHYDROGENASE"/>
    <property type="match status" value="1"/>
</dbReference>
<evidence type="ECO:0000313" key="4">
    <source>
        <dbReference type="Proteomes" id="UP000240572"/>
    </source>
</evidence>
<proteinExistence type="inferred from homology"/>
<evidence type="ECO:0000256" key="1">
    <source>
        <dbReference type="ARBA" id="ARBA00006484"/>
    </source>
</evidence>
<comment type="caution">
    <text evidence="3">The sequence shown here is derived from an EMBL/GenBank/DDBJ whole genome shotgun (WGS) entry which is preliminary data.</text>
</comment>
<dbReference type="RefSeq" id="WP_219905946.1">
    <property type="nucleotide sequence ID" value="NZ_PYGD01000002.1"/>
</dbReference>
<dbReference type="GO" id="GO:0016491">
    <property type="term" value="F:oxidoreductase activity"/>
    <property type="evidence" value="ECO:0007669"/>
    <property type="project" value="UniProtKB-KW"/>
</dbReference>
<protein>
    <submittedName>
        <fullName evidence="3">NAD(P)-dependent dehydrogenase (Short-subunit alcohol dehydrogenase family)</fullName>
    </submittedName>
</protein>
<evidence type="ECO:0000256" key="2">
    <source>
        <dbReference type="ARBA" id="ARBA00023002"/>
    </source>
</evidence>
<name>A0A2P8D7S9_9BACT</name>
<dbReference type="PANTHER" id="PTHR43477">
    <property type="entry name" value="DIHYDROANTICAPSIN 7-DEHYDROGENASE"/>
    <property type="match status" value="1"/>
</dbReference>
<accession>A0A2P8D7S9</accession>
<dbReference type="Pfam" id="PF13561">
    <property type="entry name" value="adh_short_C2"/>
    <property type="match status" value="1"/>
</dbReference>
<dbReference type="SUPFAM" id="SSF51735">
    <property type="entry name" value="NAD(P)-binding Rossmann-fold domains"/>
    <property type="match status" value="1"/>
</dbReference>
<organism evidence="3 4">
    <name type="scientific">Taibaiella chishuiensis</name>
    <dbReference type="NCBI Taxonomy" id="1434707"/>
    <lineage>
        <taxon>Bacteria</taxon>
        <taxon>Pseudomonadati</taxon>
        <taxon>Bacteroidota</taxon>
        <taxon>Chitinophagia</taxon>
        <taxon>Chitinophagales</taxon>
        <taxon>Chitinophagaceae</taxon>
        <taxon>Taibaiella</taxon>
    </lineage>
</organism>
<sequence>MMTPEKALLLAGKKVIVLGGTSGIGLATAKAAAAEGAHVTVASGNADRVAAALEVLPSGSSGYTANLGEEQAIRELFEKTGPLDHLVYTAGENLKLDPISGMDLEAAKAFFNIRYWGALAAVKYAAPLIRDGGSINLTGGIAAARPGVGWSIGASICGAMEAFTRAMAVELAPVRGNLVAPGVIKTNLWNGFAEQDRSALFDTVAQSALVKRVGEADDIAKAFLYLMTQSFCTGQSLVVDGGSVLV</sequence>
<keyword evidence="4" id="KW-1185">Reference proteome</keyword>